<evidence type="ECO:0000313" key="4">
    <source>
        <dbReference type="EMBL" id="BAY83988.1"/>
    </source>
</evidence>
<comment type="similarity">
    <text evidence="1 3">Belongs to the short-chain dehydrogenases/reductases (SDR) family.</text>
</comment>
<dbReference type="PANTHER" id="PTHR44169:SF6">
    <property type="entry name" value="NADPH-DEPENDENT 1-ACYLDIHYDROXYACETONE PHOSPHATE REDUCTASE"/>
    <property type="match status" value="1"/>
</dbReference>
<evidence type="ECO:0000256" key="1">
    <source>
        <dbReference type="ARBA" id="ARBA00006484"/>
    </source>
</evidence>
<dbReference type="NCBIfam" id="NF006120">
    <property type="entry name" value="PRK08264.1-6"/>
    <property type="match status" value="1"/>
</dbReference>
<sequence>MTYDITNKTVLVTGANRGIGKVLVETFIERGAAKVYVAVRKLETASPLVEKYGDKVIPIQIDLSNPESIVAAAQTAKDVQVVINNGGAFKGATPLAEDAIASLEFEIDVNVYGLIRMAQAFAPVLKVNGGGVFAQLNSVVSMKTFSNFATYSASKAAAYSITQALRELLTEQGTIVLSVHPGPIATDMGDEAGLTDIAEPPTLVAEAILEALKNGDFHVFPDSMAKQIGSAYQGFAKNVIEVNMSEG</sequence>
<dbReference type="Proteomes" id="UP000218418">
    <property type="component" value="Chromosome"/>
</dbReference>
<dbReference type="EMBL" id="AP018227">
    <property type="protein sequence ID" value="BAY83988.1"/>
    <property type="molecule type" value="Genomic_DNA"/>
</dbReference>
<name>A0A1Z4LSF0_9CYAN</name>
<keyword evidence="2" id="KW-0560">Oxidoreductase</keyword>
<organism evidence="4 5">
    <name type="scientific">Calothrix parasitica NIES-267</name>
    <dbReference type="NCBI Taxonomy" id="1973488"/>
    <lineage>
        <taxon>Bacteria</taxon>
        <taxon>Bacillati</taxon>
        <taxon>Cyanobacteriota</taxon>
        <taxon>Cyanophyceae</taxon>
        <taxon>Nostocales</taxon>
        <taxon>Calotrichaceae</taxon>
        <taxon>Calothrix</taxon>
    </lineage>
</organism>
<evidence type="ECO:0000313" key="5">
    <source>
        <dbReference type="Proteomes" id="UP000218418"/>
    </source>
</evidence>
<dbReference type="InterPro" id="IPR020904">
    <property type="entry name" value="Sc_DH/Rdtase_CS"/>
</dbReference>
<dbReference type="OrthoDB" id="7593130at2"/>
<dbReference type="SUPFAM" id="SSF51735">
    <property type="entry name" value="NAD(P)-binding Rossmann-fold domains"/>
    <property type="match status" value="1"/>
</dbReference>
<dbReference type="Pfam" id="PF00106">
    <property type="entry name" value="adh_short"/>
    <property type="match status" value="1"/>
</dbReference>
<dbReference type="InterPro" id="IPR036291">
    <property type="entry name" value="NAD(P)-bd_dom_sf"/>
</dbReference>
<dbReference type="GO" id="GO:0016491">
    <property type="term" value="F:oxidoreductase activity"/>
    <property type="evidence" value="ECO:0007669"/>
    <property type="project" value="UniProtKB-KW"/>
</dbReference>
<dbReference type="PANTHER" id="PTHR44169">
    <property type="entry name" value="NADPH-DEPENDENT 1-ACYLDIHYDROXYACETONE PHOSPHATE REDUCTASE"/>
    <property type="match status" value="1"/>
</dbReference>
<accession>A0A1Z4LSF0</accession>
<dbReference type="Gene3D" id="3.40.50.720">
    <property type="entry name" value="NAD(P)-binding Rossmann-like Domain"/>
    <property type="match status" value="1"/>
</dbReference>
<protein>
    <submittedName>
        <fullName evidence="4">Oxidoreductase, short chain dehydrogenase/reductase family protein</fullName>
    </submittedName>
</protein>
<dbReference type="PRINTS" id="PR00080">
    <property type="entry name" value="SDRFAMILY"/>
</dbReference>
<evidence type="ECO:0000256" key="2">
    <source>
        <dbReference type="ARBA" id="ARBA00023002"/>
    </source>
</evidence>
<evidence type="ECO:0000256" key="3">
    <source>
        <dbReference type="RuleBase" id="RU000363"/>
    </source>
</evidence>
<gene>
    <name evidence="4" type="ORF">NIES267_34820</name>
</gene>
<proteinExistence type="inferred from homology"/>
<dbReference type="InterPro" id="IPR002347">
    <property type="entry name" value="SDR_fam"/>
</dbReference>
<dbReference type="AlphaFoldDB" id="A0A1Z4LSF0"/>
<keyword evidence="5" id="KW-1185">Reference proteome</keyword>
<reference evidence="4 5" key="1">
    <citation type="submission" date="2017-06" db="EMBL/GenBank/DDBJ databases">
        <title>Genome sequencing of cyanobaciteial culture collection at National Institute for Environmental Studies (NIES).</title>
        <authorList>
            <person name="Hirose Y."/>
            <person name="Shimura Y."/>
            <person name="Fujisawa T."/>
            <person name="Nakamura Y."/>
            <person name="Kawachi M."/>
        </authorList>
    </citation>
    <scope>NUCLEOTIDE SEQUENCE [LARGE SCALE GENOMIC DNA]</scope>
    <source>
        <strain evidence="4 5">NIES-267</strain>
    </source>
</reference>
<dbReference type="PROSITE" id="PS00061">
    <property type="entry name" value="ADH_SHORT"/>
    <property type="match status" value="1"/>
</dbReference>
<dbReference type="PRINTS" id="PR00081">
    <property type="entry name" value="GDHRDH"/>
</dbReference>